<dbReference type="Proteomes" id="UP000002411">
    <property type="component" value="Chromosome"/>
</dbReference>
<organism evidence="1 2">
    <name type="scientific">Clostridium kluyveri (strain ATCC 8527 / DSM 555 / NBRC 12016 / NCIMB 10680 / K1)</name>
    <dbReference type="NCBI Taxonomy" id="431943"/>
    <lineage>
        <taxon>Bacteria</taxon>
        <taxon>Bacillati</taxon>
        <taxon>Bacillota</taxon>
        <taxon>Clostridia</taxon>
        <taxon>Eubacteriales</taxon>
        <taxon>Clostridiaceae</taxon>
        <taxon>Clostridium</taxon>
    </lineage>
</organism>
<dbReference type="eggNOG" id="COG1028">
    <property type="taxonomic scope" value="Bacteria"/>
</dbReference>
<name>A5N1M0_CLOK5</name>
<dbReference type="EMBL" id="CP000673">
    <property type="protein sequence ID" value="EDK35016.1"/>
    <property type="molecule type" value="Genomic_DNA"/>
</dbReference>
<proteinExistence type="predicted"/>
<dbReference type="STRING" id="431943.CKL_3008"/>
<dbReference type="KEGG" id="ckl:CKL_3008"/>
<accession>A5N1M0</accession>
<gene>
    <name evidence="1" type="ordered locus">CKL_3008</name>
</gene>
<evidence type="ECO:0000313" key="1">
    <source>
        <dbReference type="EMBL" id="EDK35016.1"/>
    </source>
</evidence>
<dbReference type="AlphaFoldDB" id="A5N1M0"/>
<protein>
    <submittedName>
        <fullName evidence="1">Uncharacterized protein</fullName>
    </submittedName>
</protein>
<dbReference type="HOGENOM" id="CLU_2896110_0_0_9"/>
<evidence type="ECO:0000313" key="2">
    <source>
        <dbReference type="Proteomes" id="UP000002411"/>
    </source>
</evidence>
<reference evidence="1 2" key="1">
    <citation type="journal article" date="2008" name="Proc. Natl. Acad. Sci. U.S.A.">
        <title>The genome of Clostridium kluyveri, a strict anaerobe with unique metabolic features.</title>
        <authorList>
            <person name="Seedorf H."/>
            <person name="Fricke W.F."/>
            <person name="Veith B."/>
            <person name="Brueggemann H."/>
            <person name="Liesegang H."/>
            <person name="Strittmatter A."/>
            <person name="Miethke M."/>
            <person name="Buckel W."/>
            <person name="Hinderberger J."/>
            <person name="Li F."/>
            <person name="Hagemeier C."/>
            <person name="Thauer R.K."/>
            <person name="Gottschalk G."/>
        </authorList>
    </citation>
    <scope>NUCLEOTIDE SEQUENCE [LARGE SCALE GENOMIC DNA]</scope>
    <source>
        <strain evidence="2">ATCC 8527 / DSM 555 / NCIMB 10680</strain>
    </source>
</reference>
<keyword evidence="2" id="KW-1185">Reference proteome</keyword>
<sequence>MKFYYPYLGYKEQCKRIPIAFPPQHQPVQPGMEYLMLPRPIFDNPDYIGSCKLEKGCPNYRG</sequence>